<dbReference type="EMBL" id="JQCR01000002">
    <property type="protein sequence ID" value="KGE20601.1"/>
    <property type="molecule type" value="Genomic_DNA"/>
</dbReference>
<evidence type="ECO:0000313" key="4">
    <source>
        <dbReference type="Proteomes" id="UP000029734"/>
    </source>
</evidence>
<evidence type="ECO:0000256" key="1">
    <source>
        <dbReference type="SAM" id="Coils"/>
    </source>
</evidence>
<evidence type="ECO:0000313" key="3">
    <source>
        <dbReference type="EMBL" id="KGE20601.1"/>
    </source>
</evidence>
<dbReference type="AlphaFoldDB" id="A0A098MEW7"/>
<reference evidence="3 4" key="2">
    <citation type="submission" date="2014-10" db="EMBL/GenBank/DDBJ databases">
        <title>Comparative genomics of the Paenibacillus odorifer group.</title>
        <authorList>
            <person name="Tsai Y.-C."/>
            <person name="Martin N."/>
            <person name="Korlach J."/>
            <person name="Wiedmann M."/>
        </authorList>
    </citation>
    <scope>NUCLEOTIDE SEQUENCE [LARGE SCALE GENOMIC DNA]</scope>
    <source>
        <strain evidence="3 4">DSM 18334</strain>
    </source>
</reference>
<name>A0A098MEW7_9BACL</name>
<dbReference type="RefSeq" id="WP_036648350.1">
    <property type="nucleotide sequence ID" value="NZ_JQCR01000002.1"/>
</dbReference>
<gene>
    <name evidence="2" type="ORF">PWYN_03070</name>
    <name evidence="3" type="ORF">PWYN_15550</name>
</gene>
<dbReference type="EMBL" id="JQCR01000002">
    <property type="protein sequence ID" value="KGE18464.1"/>
    <property type="molecule type" value="Genomic_DNA"/>
</dbReference>
<feature type="coiled-coil region" evidence="1">
    <location>
        <begin position="84"/>
        <end position="125"/>
    </location>
</feature>
<accession>A0A098MEW7</accession>
<evidence type="ECO:0000313" key="2">
    <source>
        <dbReference type="EMBL" id="KGE18464.1"/>
    </source>
</evidence>
<dbReference type="OrthoDB" id="2667247at2"/>
<dbReference type="STRING" id="268407.PWYN_03070"/>
<sequence length="184" mass="21145">MIDEKCKPCTKCGFDDSYITDYHEDGTEYDFCGNCGTPVSEKIKFYFAIEQLDELSRVYRTMPTDGEGYPIEPEYEGMIARGNIVKLVSDVKTARDALTEAQQEVKEWQEEAKQWRDEFVDKNNALGEAQQTIARQQKILKFYAAEENNSWWVGGLDEVVQSEVMKDEGRRARAELEGNKEGEI</sequence>
<reference evidence="3 4" key="1">
    <citation type="submission" date="2014-08" db="EMBL/GenBank/DDBJ databases">
        <authorList>
            <person name="den Bakker H.C."/>
        </authorList>
    </citation>
    <scope>NUCLEOTIDE SEQUENCE [LARGE SCALE GENOMIC DNA]</scope>
    <source>
        <strain evidence="3 4">DSM 18334</strain>
    </source>
</reference>
<keyword evidence="1" id="KW-0175">Coiled coil</keyword>
<proteinExistence type="predicted"/>
<protein>
    <submittedName>
        <fullName evidence="3">Uncharacterized protein</fullName>
    </submittedName>
</protein>
<organism evidence="3 4">
    <name type="scientific">Paenibacillus wynnii</name>
    <dbReference type="NCBI Taxonomy" id="268407"/>
    <lineage>
        <taxon>Bacteria</taxon>
        <taxon>Bacillati</taxon>
        <taxon>Bacillota</taxon>
        <taxon>Bacilli</taxon>
        <taxon>Bacillales</taxon>
        <taxon>Paenibacillaceae</taxon>
        <taxon>Paenibacillus</taxon>
    </lineage>
</organism>
<keyword evidence="4" id="KW-1185">Reference proteome</keyword>
<dbReference type="Proteomes" id="UP000029734">
    <property type="component" value="Unassembled WGS sequence"/>
</dbReference>
<comment type="caution">
    <text evidence="3">The sequence shown here is derived from an EMBL/GenBank/DDBJ whole genome shotgun (WGS) entry which is preliminary data.</text>
</comment>